<evidence type="ECO:0000256" key="7">
    <source>
        <dbReference type="ARBA" id="ARBA00022692"/>
    </source>
</evidence>
<dbReference type="InterPro" id="IPR036890">
    <property type="entry name" value="HATPase_C_sf"/>
</dbReference>
<keyword evidence="13 15" id="KW-0472">Membrane</keyword>
<dbReference type="SUPFAM" id="SSF55874">
    <property type="entry name" value="ATPase domain of HSP90 chaperone/DNA topoisomerase II/histidine kinase"/>
    <property type="match status" value="1"/>
</dbReference>
<comment type="catalytic activity">
    <reaction evidence="1">
        <text>ATP + protein L-histidine = ADP + protein N-phospho-L-histidine.</text>
        <dbReference type="EC" id="2.7.13.3"/>
    </reaction>
</comment>
<comment type="caution">
    <text evidence="18">The sequence shown here is derived from an EMBL/GenBank/DDBJ whole genome shotgun (WGS) entry which is preliminary data.</text>
</comment>
<keyword evidence="9 18" id="KW-0418">Kinase</keyword>
<dbReference type="InterPro" id="IPR003661">
    <property type="entry name" value="HisK_dim/P_dom"/>
</dbReference>
<evidence type="ECO:0000256" key="6">
    <source>
        <dbReference type="ARBA" id="ARBA00022679"/>
    </source>
</evidence>
<evidence type="ECO:0000256" key="5">
    <source>
        <dbReference type="ARBA" id="ARBA00022553"/>
    </source>
</evidence>
<dbReference type="Proteomes" id="UP000461880">
    <property type="component" value="Unassembled WGS sequence"/>
</dbReference>
<accession>A0A7X2TFV4</accession>
<dbReference type="GO" id="GO:0005886">
    <property type="term" value="C:plasma membrane"/>
    <property type="evidence" value="ECO:0007669"/>
    <property type="project" value="UniProtKB-SubCell"/>
</dbReference>
<organism evidence="18 19">
    <name type="scientific">Stecheria intestinalis</name>
    <dbReference type="NCBI Taxonomy" id="2606630"/>
    <lineage>
        <taxon>Bacteria</taxon>
        <taxon>Bacillati</taxon>
        <taxon>Bacillota</taxon>
        <taxon>Erysipelotrichia</taxon>
        <taxon>Erysipelotrichales</taxon>
        <taxon>Erysipelotrichaceae</taxon>
        <taxon>Stecheria</taxon>
    </lineage>
</organism>
<sequence length="532" mass="58845">MKNKKKNISMFWMLVFQYTCFAAIVLVALGGIGKFMNQLITNSYSNPAFVHGEEIAQYAADGKESSIPKNWLNGNGWYLLIGEDGTPISGSSGSPENLLLNAEDVSILSIGDGYIGYTEYQEEDGAKTGEYIAYSPESTAEGSAFSIEGMFLVDVSTGTVTYSTLDKIPVGDHISETLRMVLIGESSGSTISVYSETMQDGSPCVVLVGVPKVSTVRENSKIDLVIQMYDVILIAAFVIILLVFVLWLSRWFRKPITMLSKAMTEVAEGNVGEQIAYRGPAEFTEMCDSFNTMSARLEKTEQERRQAEQEKQKMLADISHDLKTPITVIEGYARAIRDGVIPESQEKQYLSLIEEKSEQLTGLINEFHTFSKMDHPAYHLDLQKTDLTETVRQYLAGKYPECELSGDTLEADLPETEIPCMLDTALFHRALDNIVNNSIRHNAAGIVIHASLQKEEKTAVLILEDSGSGLSDYAREHIFEPFVTGNDARNSKGSGLGMAITKKIIEAEGGTIELLPETETWKTRFAIHLRTL</sequence>
<evidence type="ECO:0000256" key="1">
    <source>
        <dbReference type="ARBA" id="ARBA00000085"/>
    </source>
</evidence>
<keyword evidence="7 15" id="KW-0812">Transmembrane</keyword>
<feature type="transmembrane region" description="Helical" evidence="15">
    <location>
        <begin position="228"/>
        <end position="248"/>
    </location>
</feature>
<dbReference type="GO" id="GO:0000155">
    <property type="term" value="F:phosphorelay sensor kinase activity"/>
    <property type="evidence" value="ECO:0007669"/>
    <property type="project" value="InterPro"/>
</dbReference>
<dbReference type="PROSITE" id="PS50109">
    <property type="entry name" value="HIS_KIN"/>
    <property type="match status" value="1"/>
</dbReference>
<comment type="subcellular location">
    <subcellularLocation>
        <location evidence="2">Cell membrane</location>
        <topology evidence="2">Multi-pass membrane protein</topology>
    </subcellularLocation>
</comment>
<feature type="coiled-coil region" evidence="14">
    <location>
        <begin position="290"/>
        <end position="317"/>
    </location>
</feature>
<dbReference type="InterPro" id="IPR005467">
    <property type="entry name" value="His_kinase_dom"/>
</dbReference>
<dbReference type="SUPFAM" id="SSF158472">
    <property type="entry name" value="HAMP domain-like"/>
    <property type="match status" value="1"/>
</dbReference>
<dbReference type="RefSeq" id="WP_154504341.1">
    <property type="nucleotide sequence ID" value="NZ_VUMN01000012.1"/>
</dbReference>
<dbReference type="SMART" id="SM00387">
    <property type="entry name" value="HATPase_c"/>
    <property type="match status" value="1"/>
</dbReference>
<keyword evidence="6" id="KW-0808">Transferase</keyword>
<evidence type="ECO:0000256" key="8">
    <source>
        <dbReference type="ARBA" id="ARBA00022741"/>
    </source>
</evidence>
<evidence type="ECO:0000256" key="2">
    <source>
        <dbReference type="ARBA" id="ARBA00004651"/>
    </source>
</evidence>
<evidence type="ECO:0000256" key="3">
    <source>
        <dbReference type="ARBA" id="ARBA00012438"/>
    </source>
</evidence>
<keyword evidence="11 15" id="KW-1133">Transmembrane helix</keyword>
<dbReference type="EC" id="2.7.13.3" evidence="3"/>
<dbReference type="PANTHER" id="PTHR45528:SF1">
    <property type="entry name" value="SENSOR HISTIDINE KINASE CPXA"/>
    <property type="match status" value="1"/>
</dbReference>
<gene>
    <name evidence="18" type="ORF">FYJ51_06410</name>
</gene>
<dbReference type="PANTHER" id="PTHR45528">
    <property type="entry name" value="SENSOR HISTIDINE KINASE CPXA"/>
    <property type="match status" value="1"/>
</dbReference>
<evidence type="ECO:0000256" key="11">
    <source>
        <dbReference type="ARBA" id="ARBA00022989"/>
    </source>
</evidence>
<keyword evidence="8" id="KW-0547">Nucleotide-binding</keyword>
<dbReference type="EMBL" id="VUMN01000012">
    <property type="protein sequence ID" value="MSS58535.1"/>
    <property type="molecule type" value="Genomic_DNA"/>
</dbReference>
<dbReference type="InterPro" id="IPR004358">
    <property type="entry name" value="Sig_transdc_His_kin-like_C"/>
</dbReference>
<evidence type="ECO:0000256" key="12">
    <source>
        <dbReference type="ARBA" id="ARBA00023012"/>
    </source>
</evidence>
<keyword evidence="10" id="KW-0067">ATP-binding</keyword>
<proteinExistence type="predicted"/>
<keyword evidence="4" id="KW-1003">Cell membrane</keyword>
<dbReference type="InterPro" id="IPR036097">
    <property type="entry name" value="HisK_dim/P_sf"/>
</dbReference>
<evidence type="ECO:0000256" key="14">
    <source>
        <dbReference type="SAM" id="Coils"/>
    </source>
</evidence>
<dbReference type="SUPFAM" id="SSF47384">
    <property type="entry name" value="Homodimeric domain of signal transducing histidine kinase"/>
    <property type="match status" value="1"/>
</dbReference>
<dbReference type="Pfam" id="PF02518">
    <property type="entry name" value="HATPase_c"/>
    <property type="match status" value="1"/>
</dbReference>
<feature type="domain" description="Histidine kinase" evidence="16">
    <location>
        <begin position="317"/>
        <end position="532"/>
    </location>
</feature>
<protein>
    <recommendedName>
        <fullName evidence="3">histidine kinase</fullName>
        <ecNumber evidence="3">2.7.13.3</ecNumber>
    </recommendedName>
</protein>
<dbReference type="CDD" id="cd06225">
    <property type="entry name" value="HAMP"/>
    <property type="match status" value="1"/>
</dbReference>
<dbReference type="InterPro" id="IPR050398">
    <property type="entry name" value="HssS/ArlS-like"/>
</dbReference>
<dbReference type="SMART" id="SM00304">
    <property type="entry name" value="HAMP"/>
    <property type="match status" value="1"/>
</dbReference>
<keyword evidence="19" id="KW-1185">Reference proteome</keyword>
<dbReference type="Gene3D" id="3.30.565.10">
    <property type="entry name" value="Histidine kinase-like ATPase, C-terminal domain"/>
    <property type="match status" value="1"/>
</dbReference>
<evidence type="ECO:0000256" key="13">
    <source>
        <dbReference type="ARBA" id="ARBA00023136"/>
    </source>
</evidence>
<evidence type="ECO:0000256" key="10">
    <source>
        <dbReference type="ARBA" id="ARBA00022840"/>
    </source>
</evidence>
<evidence type="ECO:0000256" key="4">
    <source>
        <dbReference type="ARBA" id="ARBA00022475"/>
    </source>
</evidence>
<evidence type="ECO:0000313" key="18">
    <source>
        <dbReference type="EMBL" id="MSS58535.1"/>
    </source>
</evidence>
<dbReference type="AlphaFoldDB" id="A0A7X2TFV4"/>
<keyword evidence="12" id="KW-0902">Two-component regulatory system</keyword>
<dbReference type="Pfam" id="PF00672">
    <property type="entry name" value="HAMP"/>
    <property type="match status" value="1"/>
</dbReference>
<dbReference type="InterPro" id="IPR003660">
    <property type="entry name" value="HAMP_dom"/>
</dbReference>
<evidence type="ECO:0000256" key="15">
    <source>
        <dbReference type="SAM" id="Phobius"/>
    </source>
</evidence>
<dbReference type="Gene3D" id="1.10.287.130">
    <property type="match status" value="1"/>
</dbReference>
<evidence type="ECO:0000259" key="16">
    <source>
        <dbReference type="PROSITE" id="PS50109"/>
    </source>
</evidence>
<evidence type="ECO:0000259" key="17">
    <source>
        <dbReference type="PROSITE" id="PS50885"/>
    </source>
</evidence>
<dbReference type="GO" id="GO:0005524">
    <property type="term" value="F:ATP binding"/>
    <property type="evidence" value="ECO:0007669"/>
    <property type="project" value="UniProtKB-KW"/>
</dbReference>
<dbReference type="InterPro" id="IPR003594">
    <property type="entry name" value="HATPase_dom"/>
</dbReference>
<evidence type="ECO:0000256" key="9">
    <source>
        <dbReference type="ARBA" id="ARBA00022777"/>
    </source>
</evidence>
<dbReference type="CDD" id="cd00075">
    <property type="entry name" value="HATPase"/>
    <property type="match status" value="1"/>
</dbReference>
<dbReference type="SMART" id="SM00388">
    <property type="entry name" value="HisKA"/>
    <property type="match status" value="1"/>
</dbReference>
<evidence type="ECO:0000313" key="19">
    <source>
        <dbReference type="Proteomes" id="UP000461880"/>
    </source>
</evidence>
<dbReference type="Pfam" id="PF00512">
    <property type="entry name" value="HisKA"/>
    <property type="match status" value="1"/>
</dbReference>
<feature type="domain" description="HAMP" evidence="17">
    <location>
        <begin position="250"/>
        <end position="302"/>
    </location>
</feature>
<dbReference type="PROSITE" id="PS50885">
    <property type="entry name" value="HAMP"/>
    <property type="match status" value="1"/>
</dbReference>
<keyword evidence="5" id="KW-0597">Phosphoprotein</keyword>
<name>A0A7X2TFV4_9FIRM</name>
<keyword evidence="14" id="KW-0175">Coiled coil</keyword>
<reference evidence="18 19" key="1">
    <citation type="submission" date="2019-08" db="EMBL/GenBank/DDBJ databases">
        <title>In-depth cultivation of the pig gut microbiome towards novel bacterial diversity and tailored functional studies.</title>
        <authorList>
            <person name="Wylensek D."/>
            <person name="Hitch T.C.A."/>
            <person name="Clavel T."/>
        </authorList>
    </citation>
    <scope>NUCLEOTIDE SEQUENCE [LARGE SCALE GENOMIC DNA]</scope>
    <source>
        <strain evidence="18 19">Oil+RF-744-GAM-WT-6</strain>
    </source>
</reference>
<dbReference type="CDD" id="cd00082">
    <property type="entry name" value="HisKA"/>
    <property type="match status" value="1"/>
</dbReference>
<dbReference type="PRINTS" id="PR00344">
    <property type="entry name" value="BCTRLSENSOR"/>
</dbReference>
<dbReference type="Gene3D" id="6.10.340.10">
    <property type="match status" value="1"/>
</dbReference>